<organism evidence="2 3">
    <name type="scientific">Trichuris muris</name>
    <name type="common">Mouse whipworm</name>
    <dbReference type="NCBI Taxonomy" id="70415"/>
    <lineage>
        <taxon>Eukaryota</taxon>
        <taxon>Metazoa</taxon>
        <taxon>Ecdysozoa</taxon>
        <taxon>Nematoda</taxon>
        <taxon>Enoplea</taxon>
        <taxon>Dorylaimia</taxon>
        <taxon>Trichinellida</taxon>
        <taxon>Trichuridae</taxon>
        <taxon>Trichuris</taxon>
    </lineage>
</organism>
<proteinExistence type="predicted"/>
<dbReference type="Proteomes" id="UP000046395">
    <property type="component" value="Unassembled WGS sequence"/>
</dbReference>
<dbReference type="WBParaSite" id="TMUE_3000012397.1">
    <property type="protein sequence ID" value="TMUE_3000012397.1"/>
    <property type="gene ID" value="WBGene00301553"/>
</dbReference>
<sequence length="109" mass="11228">MANGTESGGRTWERRNQAVNAFIIAAGQETSDKKGQNGQTSSVQATADTVGATPLGPLSTAIVGQRFDLLPSCFSGTTSGKANHTATSCCDQLVNAKDLSKRAPPMANS</sequence>
<accession>A0A5S6QZQ9</accession>
<evidence type="ECO:0000256" key="1">
    <source>
        <dbReference type="SAM" id="MobiDB-lite"/>
    </source>
</evidence>
<feature type="compositionally biased region" description="Polar residues" evidence="1">
    <location>
        <begin position="36"/>
        <end position="47"/>
    </location>
</feature>
<dbReference type="AlphaFoldDB" id="A0A5S6QZQ9"/>
<protein>
    <submittedName>
        <fullName evidence="3">Uncharacterized protein</fullName>
    </submittedName>
</protein>
<feature type="region of interest" description="Disordered" evidence="1">
    <location>
        <begin position="27"/>
        <end position="55"/>
    </location>
</feature>
<reference evidence="3" key="1">
    <citation type="submission" date="2019-12" db="UniProtKB">
        <authorList>
            <consortium name="WormBaseParasite"/>
        </authorList>
    </citation>
    <scope>IDENTIFICATION</scope>
</reference>
<evidence type="ECO:0000313" key="2">
    <source>
        <dbReference type="Proteomes" id="UP000046395"/>
    </source>
</evidence>
<evidence type="ECO:0000313" key="3">
    <source>
        <dbReference type="WBParaSite" id="TMUE_3000012397.1"/>
    </source>
</evidence>
<keyword evidence="2" id="KW-1185">Reference proteome</keyword>
<name>A0A5S6QZQ9_TRIMR</name>